<keyword evidence="2" id="KW-1133">Transmembrane helix</keyword>
<keyword evidence="4" id="KW-1185">Reference proteome</keyword>
<sequence>MTDDAPQTRSAVRILAIALAVLVAVGIAPIAVSAQETPPHPHDRVYGDVTQDAETLTSGVEGESSTRESSSAGSERVGFQIPAESTPIPTENTASASTTTRAATATPSSSSGSAPSDGGGGDGTDGDNTSRGENSADATDDDAPTPTQTATGPVGALGGGSFPTIIGIVVIVGVFTGLYVYRSG</sequence>
<accession>A0A1H3GHI3</accession>
<feature type="transmembrane region" description="Helical" evidence="2">
    <location>
        <begin position="12"/>
        <end position="32"/>
    </location>
</feature>
<evidence type="ECO:0000313" key="3">
    <source>
        <dbReference type="EMBL" id="SDY02465.1"/>
    </source>
</evidence>
<evidence type="ECO:0000256" key="1">
    <source>
        <dbReference type="SAM" id="MobiDB-lite"/>
    </source>
</evidence>
<reference evidence="4" key="1">
    <citation type="submission" date="2016-10" db="EMBL/GenBank/DDBJ databases">
        <authorList>
            <person name="Varghese N."/>
            <person name="Submissions S."/>
        </authorList>
    </citation>
    <scope>NUCLEOTIDE SEQUENCE [LARGE SCALE GENOMIC DNA]</scope>
    <source>
        <strain evidence="4">CGMCC 1.10118</strain>
    </source>
</reference>
<protein>
    <submittedName>
        <fullName evidence="3">Uncharacterized protein</fullName>
    </submittedName>
</protein>
<dbReference type="AlphaFoldDB" id="A0A1H3GHI3"/>
<gene>
    <name evidence="3" type="ORF">SAMN04487946_105160</name>
</gene>
<feature type="transmembrane region" description="Helical" evidence="2">
    <location>
        <begin position="162"/>
        <end position="181"/>
    </location>
</feature>
<keyword evidence="2" id="KW-0472">Membrane</keyword>
<dbReference type="RefSeq" id="WP_089766980.1">
    <property type="nucleotide sequence ID" value="NZ_FNPB01000005.1"/>
</dbReference>
<keyword evidence="2" id="KW-0812">Transmembrane</keyword>
<evidence type="ECO:0000256" key="2">
    <source>
        <dbReference type="SAM" id="Phobius"/>
    </source>
</evidence>
<feature type="region of interest" description="Disordered" evidence="1">
    <location>
        <begin position="54"/>
        <end position="158"/>
    </location>
</feature>
<dbReference type="Proteomes" id="UP000199170">
    <property type="component" value="Unassembled WGS sequence"/>
</dbReference>
<feature type="compositionally biased region" description="Low complexity" evidence="1">
    <location>
        <begin position="58"/>
        <end position="75"/>
    </location>
</feature>
<name>A0A1H3GHI3_9EURY</name>
<feature type="compositionally biased region" description="Low complexity" evidence="1">
    <location>
        <begin position="92"/>
        <end position="116"/>
    </location>
</feature>
<evidence type="ECO:0000313" key="4">
    <source>
        <dbReference type="Proteomes" id="UP000199170"/>
    </source>
</evidence>
<dbReference type="EMBL" id="FNPB01000005">
    <property type="protein sequence ID" value="SDY02465.1"/>
    <property type="molecule type" value="Genomic_DNA"/>
</dbReference>
<proteinExistence type="predicted"/>
<organism evidence="3 4">
    <name type="scientific">Halobellus clavatus</name>
    <dbReference type="NCBI Taxonomy" id="660517"/>
    <lineage>
        <taxon>Archaea</taxon>
        <taxon>Methanobacteriati</taxon>
        <taxon>Methanobacteriota</taxon>
        <taxon>Stenosarchaea group</taxon>
        <taxon>Halobacteria</taxon>
        <taxon>Halobacteriales</taxon>
        <taxon>Haloferacaceae</taxon>
        <taxon>Halobellus</taxon>
    </lineage>
</organism>